<protein>
    <submittedName>
        <fullName evidence="1">Uncharacterized protein</fullName>
    </submittedName>
</protein>
<keyword evidence="2" id="KW-1185">Reference proteome</keyword>
<proteinExistence type="predicted"/>
<sequence>MMGTDIGALPTGAAHVRPPRGAGAVVADAPRASLAAWVGDVAGAAPAGLFPAGNVSAMRDAVERVPASAVSLFGFEARLDDPSAGSDVLAAVTVADGGRAVLAELAAPGWEEDGWRSVRRFCRAWADPASPLWTGADDLWLEWDAADPAAPRIPSVFFGPRIDVSPADAPPDQRAMDVLRAGFAALMEEGWAPAAAARACACLELLPPHARVFQAGLMLSRPGSPVRLCVGNLGTEETDEFLRRAAPDAPHNAVRAALDEWAPLAVRVNLCIDVDARVGPRIGLECYPDPPVGPFPPDRRPWAAFLDALVRAGVADSVRAGHLLALPDSVDPRDAADDRSSAPRGMDALLADRYRRTLLVRLHHVKLSVEPGRPLAAKAYVAVKPGWRTC</sequence>
<evidence type="ECO:0000313" key="1">
    <source>
        <dbReference type="EMBL" id="MBB6073816.1"/>
    </source>
</evidence>
<comment type="caution">
    <text evidence="1">The sequence shown here is derived from an EMBL/GenBank/DDBJ whole genome shotgun (WGS) entry which is preliminary data.</text>
</comment>
<evidence type="ECO:0000313" key="2">
    <source>
        <dbReference type="Proteomes" id="UP000582837"/>
    </source>
</evidence>
<dbReference type="Proteomes" id="UP000582837">
    <property type="component" value="Unassembled WGS sequence"/>
</dbReference>
<gene>
    <name evidence="1" type="ORF">HNQ61_005494</name>
</gene>
<organism evidence="1 2">
    <name type="scientific">Longimicrobium terrae</name>
    <dbReference type="NCBI Taxonomy" id="1639882"/>
    <lineage>
        <taxon>Bacteria</taxon>
        <taxon>Pseudomonadati</taxon>
        <taxon>Gemmatimonadota</taxon>
        <taxon>Longimicrobiia</taxon>
        <taxon>Longimicrobiales</taxon>
        <taxon>Longimicrobiaceae</taxon>
        <taxon>Longimicrobium</taxon>
    </lineage>
</organism>
<reference evidence="1 2" key="1">
    <citation type="submission" date="2020-08" db="EMBL/GenBank/DDBJ databases">
        <title>Genomic Encyclopedia of Type Strains, Phase IV (KMG-IV): sequencing the most valuable type-strain genomes for metagenomic binning, comparative biology and taxonomic classification.</title>
        <authorList>
            <person name="Goeker M."/>
        </authorList>
    </citation>
    <scope>NUCLEOTIDE SEQUENCE [LARGE SCALE GENOMIC DNA]</scope>
    <source>
        <strain evidence="1 2">DSM 29007</strain>
    </source>
</reference>
<name>A0A841H7J5_9BACT</name>
<dbReference type="EMBL" id="JACHIA010000030">
    <property type="protein sequence ID" value="MBB6073816.1"/>
    <property type="molecule type" value="Genomic_DNA"/>
</dbReference>
<accession>A0A841H7J5</accession>
<dbReference type="AlphaFoldDB" id="A0A841H7J5"/>